<name>A0A937CIS4_9HYPH</name>
<dbReference type="RefSeq" id="WP_201651557.1">
    <property type="nucleotide sequence ID" value="NZ_JAEQNC010000001.1"/>
</dbReference>
<accession>A0A937CIS4</accession>
<protein>
    <recommendedName>
        <fullName evidence="5">DUF680 domain-containing protein</fullName>
    </recommendedName>
</protein>
<feature type="signal peptide" evidence="2">
    <location>
        <begin position="1"/>
        <end position="20"/>
    </location>
</feature>
<feature type="chain" id="PRO_5037427499" description="DUF680 domain-containing protein" evidence="2">
    <location>
        <begin position="21"/>
        <end position="62"/>
    </location>
</feature>
<dbReference type="AlphaFoldDB" id="A0A937CIS4"/>
<gene>
    <name evidence="3" type="ORF">JJB09_00015</name>
</gene>
<evidence type="ECO:0000313" key="3">
    <source>
        <dbReference type="EMBL" id="MBL0370400.1"/>
    </source>
</evidence>
<keyword evidence="2" id="KW-0732">Signal</keyword>
<evidence type="ECO:0000256" key="2">
    <source>
        <dbReference type="SAM" id="SignalP"/>
    </source>
</evidence>
<sequence>MKAFLRLLSLSLIASAYILAIPLAPHATYTTGFSNSSALADSRDPGHAKGDKGKQDSSSSGC</sequence>
<feature type="compositionally biased region" description="Basic and acidic residues" evidence="1">
    <location>
        <begin position="41"/>
        <end position="55"/>
    </location>
</feature>
<evidence type="ECO:0008006" key="5">
    <source>
        <dbReference type="Google" id="ProtNLM"/>
    </source>
</evidence>
<comment type="caution">
    <text evidence="3">The sequence shown here is derived from an EMBL/GenBank/DDBJ whole genome shotgun (WGS) entry which is preliminary data.</text>
</comment>
<dbReference type="Proteomes" id="UP000633219">
    <property type="component" value="Unassembled WGS sequence"/>
</dbReference>
<organism evidence="3 4">
    <name type="scientific">Rhizobium setariae</name>
    <dbReference type="NCBI Taxonomy" id="2801340"/>
    <lineage>
        <taxon>Bacteria</taxon>
        <taxon>Pseudomonadati</taxon>
        <taxon>Pseudomonadota</taxon>
        <taxon>Alphaproteobacteria</taxon>
        <taxon>Hyphomicrobiales</taxon>
        <taxon>Rhizobiaceae</taxon>
        <taxon>Rhizobium/Agrobacterium group</taxon>
        <taxon>Rhizobium</taxon>
    </lineage>
</organism>
<keyword evidence="4" id="KW-1185">Reference proteome</keyword>
<evidence type="ECO:0000313" key="4">
    <source>
        <dbReference type="Proteomes" id="UP000633219"/>
    </source>
</evidence>
<feature type="region of interest" description="Disordered" evidence="1">
    <location>
        <begin position="37"/>
        <end position="62"/>
    </location>
</feature>
<evidence type="ECO:0000256" key="1">
    <source>
        <dbReference type="SAM" id="MobiDB-lite"/>
    </source>
</evidence>
<reference evidence="3" key="1">
    <citation type="submission" date="2021-01" db="EMBL/GenBank/DDBJ databases">
        <title>Rhizobium sp. strain KVB221 16S ribosomal RNA gene Genome sequencing and assembly.</title>
        <authorList>
            <person name="Kang M."/>
        </authorList>
    </citation>
    <scope>NUCLEOTIDE SEQUENCE</scope>
    <source>
        <strain evidence="3">KVB221</strain>
    </source>
</reference>
<proteinExistence type="predicted"/>
<dbReference type="EMBL" id="JAEQNC010000001">
    <property type="protein sequence ID" value="MBL0370400.1"/>
    <property type="molecule type" value="Genomic_DNA"/>
</dbReference>